<accession>A0A4Y7R733</accession>
<organism evidence="1 2">
    <name type="scientific">Pelotomaculum schinkii</name>
    <dbReference type="NCBI Taxonomy" id="78350"/>
    <lineage>
        <taxon>Bacteria</taxon>
        <taxon>Bacillati</taxon>
        <taxon>Bacillota</taxon>
        <taxon>Clostridia</taxon>
        <taxon>Eubacteriales</taxon>
        <taxon>Desulfotomaculaceae</taxon>
        <taxon>Pelotomaculum</taxon>
    </lineage>
</organism>
<sequence length="314" mass="35276">MSMEEAISKFVHNGDCIALGGFVTNRKPYAAVYEIMRQGIKNLYIEGGPAGGDVDMLIGAGCVKVLFNSYLANSGYSQVCRRFRKAIEEGEILWEDYSLDVQPIIYHAAALGLPYVAVKNMLGSSLVEKWGIPEDVWENDPKLAPRKLIIERNPFNPEEQVCLLPTPKIDTAIIHVQKASTDGTCRIEGAVFVDIDIAMGATNCIVTCEELVHPSELRREPWLNQLPNIVPDAVVHVPYGAHPSQCANYYDYDANYYKLYDRVSGDDQKFKEFLDEWVYGVKNQSEYMNKLGFNRFANLWVRPGYGYAAGLKRG</sequence>
<dbReference type="Proteomes" id="UP000298324">
    <property type="component" value="Unassembled WGS sequence"/>
</dbReference>
<comment type="caution">
    <text evidence="1">The sequence shown here is derived from an EMBL/GenBank/DDBJ whole genome shotgun (WGS) entry which is preliminary data.</text>
</comment>
<dbReference type="SMART" id="SM00882">
    <property type="entry name" value="CoA_trans"/>
    <property type="match status" value="1"/>
</dbReference>
<dbReference type="EC" id="2.8.3.12" evidence="1"/>
<evidence type="ECO:0000313" key="2">
    <source>
        <dbReference type="Proteomes" id="UP000298324"/>
    </source>
</evidence>
<proteinExistence type="predicted"/>
<keyword evidence="2" id="KW-1185">Reference proteome</keyword>
<dbReference type="SUPFAM" id="SSF100950">
    <property type="entry name" value="NagB/RpiA/CoA transferase-like"/>
    <property type="match status" value="1"/>
</dbReference>
<dbReference type="AlphaFoldDB" id="A0A4Y7R733"/>
<dbReference type="Gene3D" id="3.40.1080.10">
    <property type="entry name" value="Glutaconate Coenzyme A-transferase"/>
    <property type="match status" value="1"/>
</dbReference>
<dbReference type="InterPro" id="IPR037171">
    <property type="entry name" value="NagB/RpiA_transferase-like"/>
</dbReference>
<evidence type="ECO:0000313" key="1">
    <source>
        <dbReference type="EMBL" id="TEB04451.1"/>
    </source>
</evidence>
<dbReference type="InterPro" id="IPR004165">
    <property type="entry name" value="CoA_trans_fam_I"/>
</dbReference>
<dbReference type="EMBL" id="QFGA01000004">
    <property type="protein sequence ID" value="TEB04451.1"/>
    <property type="molecule type" value="Genomic_DNA"/>
</dbReference>
<dbReference type="Pfam" id="PF01144">
    <property type="entry name" value="CoA_trans"/>
    <property type="match status" value="1"/>
</dbReference>
<dbReference type="Gene3D" id="3.30.30.40">
    <property type="match status" value="1"/>
</dbReference>
<reference evidence="1 2" key="1">
    <citation type="journal article" date="2018" name="Environ. Microbiol.">
        <title>Novel energy conservation strategies and behaviour of Pelotomaculum schinkii driving syntrophic propionate catabolism.</title>
        <authorList>
            <person name="Hidalgo-Ahumada C.A.P."/>
            <person name="Nobu M.K."/>
            <person name="Narihiro T."/>
            <person name="Tamaki H."/>
            <person name="Liu W.T."/>
            <person name="Kamagata Y."/>
            <person name="Stams A.J.M."/>
            <person name="Imachi H."/>
            <person name="Sousa D.Z."/>
        </authorList>
    </citation>
    <scope>NUCLEOTIDE SEQUENCE [LARGE SCALE GENOMIC DNA]</scope>
    <source>
        <strain evidence="1 2">HH</strain>
    </source>
</reference>
<protein>
    <submittedName>
        <fullName evidence="1">Glutaconate CoA-transferase subunit A</fullName>
        <ecNumber evidence="1">2.8.3.12</ecNumber>
    </submittedName>
</protein>
<gene>
    <name evidence="1" type="primary">gctA_2</name>
    <name evidence="1" type="ORF">Psch_04178</name>
</gene>
<dbReference type="GO" id="GO:0018730">
    <property type="term" value="F:glutaconate CoA-transferase activity"/>
    <property type="evidence" value="ECO:0007669"/>
    <property type="project" value="UniProtKB-EC"/>
</dbReference>
<name>A0A4Y7R733_9FIRM</name>
<keyword evidence="1" id="KW-0808">Transferase</keyword>